<sequence>MTSEANERPAHIPVYPPAIIMPSLPEYLESVMDEQTYTDIAYGADAVRNLTRVYVTGLHIGVFLACGVLFATSLLLGSFVAVFLVSLSCVGSVFCINPLLRPIVMLMDARYVRRLTDVVRQLEAQHALSEAGLSLRVRTYHGSFRQPWAQYAKQFSSGFKAAVVVECPAAHPAQYTTTLTRRTPYGRFEWDSDYPASLKDVVSEPEWKQAMEAVARHPVRLGRPDLIFVGLPVVVIVLVAAALALILEIVADTNLAGPLSVAFIVIFLVILALVAVWSAVFHGARIQHQRSNLAAAVRSTCSTLNMSGSGVRWEFAWKADPVGFINGFVATPAITITEDCRPIAQPASDTSPAEVYPVTDGSTSVPLLSQRAAADLGDVFV</sequence>
<feature type="transmembrane region" description="Helical" evidence="1">
    <location>
        <begin position="78"/>
        <end position="100"/>
    </location>
</feature>
<comment type="caution">
    <text evidence="2">The sequence shown here is derived from an EMBL/GenBank/DDBJ whole genome shotgun (WGS) entry which is preliminary data.</text>
</comment>
<organism evidence="2 3">
    <name type="scientific">Carpediemonas membranifera</name>
    <dbReference type="NCBI Taxonomy" id="201153"/>
    <lineage>
        <taxon>Eukaryota</taxon>
        <taxon>Metamonada</taxon>
        <taxon>Carpediemonas-like organisms</taxon>
        <taxon>Carpediemonas</taxon>
    </lineage>
</organism>
<keyword evidence="3" id="KW-1185">Reference proteome</keyword>
<keyword evidence="1" id="KW-0812">Transmembrane</keyword>
<keyword evidence="1" id="KW-0472">Membrane</keyword>
<evidence type="ECO:0000313" key="2">
    <source>
        <dbReference type="EMBL" id="KAG9395038.1"/>
    </source>
</evidence>
<keyword evidence="1" id="KW-1133">Transmembrane helix</keyword>
<feature type="transmembrane region" description="Helical" evidence="1">
    <location>
        <begin position="53"/>
        <end position="72"/>
    </location>
</feature>
<dbReference type="EMBL" id="JAHDYR010000012">
    <property type="protein sequence ID" value="KAG9395038.1"/>
    <property type="molecule type" value="Genomic_DNA"/>
</dbReference>
<gene>
    <name evidence="2" type="ORF">J8273_0250</name>
</gene>
<evidence type="ECO:0000256" key="1">
    <source>
        <dbReference type="SAM" id="Phobius"/>
    </source>
</evidence>
<proteinExistence type="predicted"/>
<feature type="transmembrane region" description="Helical" evidence="1">
    <location>
        <begin position="226"/>
        <end position="247"/>
    </location>
</feature>
<protein>
    <submittedName>
        <fullName evidence="2">Uncharacterized protein</fullName>
    </submittedName>
</protein>
<dbReference type="AlphaFoldDB" id="A0A8J6AV85"/>
<reference evidence="2" key="1">
    <citation type="submission" date="2021-05" db="EMBL/GenBank/DDBJ databases">
        <title>A free-living protist that lacks canonical eukaryotic 1 DNA replication and segregation systems.</title>
        <authorList>
            <person name="Salas-Leiva D.E."/>
            <person name="Tromer E.C."/>
            <person name="Curtis B.A."/>
            <person name="Jerlstrom-Hultqvist J."/>
            <person name="Kolisko M."/>
            <person name="Yi Z."/>
            <person name="Salas-Leiva J.S."/>
            <person name="Gallot-Lavallee L."/>
            <person name="Kops G.J.P.L."/>
            <person name="Archibald J.M."/>
            <person name="Simpson A.G.B."/>
            <person name="Roger A.J."/>
        </authorList>
    </citation>
    <scope>NUCLEOTIDE SEQUENCE</scope>
    <source>
        <strain evidence="2">BICM</strain>
    </source>
</reference>
<name>A0A8J6AV85_9EUKA</name>
<feature type="transmembrane region" description="Helical" evidence="1">
    <location>
        <begin position="259"/>
        <end position="281"/>
    </location>
</feature>
<dbReference type="Proteomes" id="UP000717585">
    <property type="component" value="Unassembled WGS sequence"/>
</dbReference>
<evidence type="ECO:0000313" key="3">
    <source>
        <dbReference type="Proteomes" id="UP000717585"/>
    </source>
</evidence>
<accession>A0A8J6AV85</accession>